<dbReference type="PANTHER" id="PTHR46558">
    <property type="entry name" value="TRACRIPTIONAL REGULATORY PROTEIN-RELATED-RELATED"/>
    <property type="match status" value="1"/>
</dbReference>
<evidence type="ECO:0000313" key="3">
    <source>
        <dbReference type="EMBL" id="HIW86407.1"/>
    </source>
</evidence>
<comment type="caution">
    <text evidence="3">The sequence shown here is derived from an EMBL/GenBank/DDBJ whole genome shotgun (WGS) entry which is preliminary data.</text>
</comment>
<dbReference type="EMBL" id="DXGE01000034">
    <property type="protein sequence ID" value="HIW86407.1"/>
    <property type="molecule type" value="Genomic_DNA"/>
</dbReference>
<dbReference type="Gene3D" id="1.10.260.40">
    <property type="entry name" value="lambda repressor-like DNA-binding domains"/>
    <property type="match status" value="1"/>
</dbReference>
<dbReference type="PANTHER" id="PTHR46558:SF11">
    <property type="entry name" value="HTH-TYPE TRANSCRIPTIONAL REGULATOR XRE"/>
    <property type="match status" value="1"/>
</dbReference>
<reference evidence="3" key="1">
    <citation type="journal article" date="2021" name="PeerJ">
        <title>Extensive microbial diversity within the chicken gut microbiome revealed by metagenomics and culture.</title>
        <authorList>
            <person name="Gilroy R."/>
            <person name="Ravi A."/>
            <person name="Getino M."/>
            <person name="Pursley I."/>
            <person name="Horton D.L."/>
            <person name="Alikhan N.F."/>
            <person name="Baker D."/>
            <person name="Gharbi K."/>
            <person name="Hall N."/>
            <person name="Watson M."/>
            <person name="Adriaenssens E.M."/>
            <person name="Foster-Nyarko E."/>
            <person name="Jarju S."/>
            <person name="Secka A."/>
            <person name="Antonio M."/>
            <person name="Oren A."/>
            <person name="Chaudhuri R.R."/>
            <person name="La Ragione R."/>
            <person name="Hildebrand F."/>
            <person name="Pallen M.J."/>
        </authorList>
    </citation>
    <scope>NUCLEOTIDE SEQUENCE</scope>
    <source>
        <strain evidence="3">421</strain>
    </source>
</reference>
<evidence type="ECO:0000313" key="4">
    <source>
        <dbReference type="Proteomes" id="UP000824205"/>
    </source>
</evidence>
<gene>
    <name evidence="3" type="ORF">IAA48_07925</name>
</gene>
<evidence type="ECO:0000259" key="2">
    <source>
        <dbReference type="PROSITE" id="PS50943"/>
    </source>
</evidence>
<dbReference type="AlphaFoldDB" id="A0A9D1RGW8"/>
<proteinExistence type="predicted"/>
<dbReference type="InterPro" id="IPR001387">
    <property type="entry name" value="Cro/C1-type_HTH"/>
</dbReference>
<accession>A0A9D1RGW8</accession>
<evidence type="ECO:0000256" key="1">
    <source>
        <dbReference type="ARBA" id="ARBA00023125"/>
    </source>
</evidence>
<name>A0A9D1RGW8_9FIRM</name>
<organism evidence="3 4">
    <name type="scientific">Candidatus Eubacterium faecipullorum</name>
    <dbReference type="NCBI Taxonomy" id="2838571"/>
    <lineage>
        <taxon>Bacteria</taxon>
        <taxon>Bacillati</taxon>
        <taxon>Bacillota</taxon>
        <taxon>Clostridia</taxon>
        <taxon>Eubacteriales</taxon>
        <taxon>Eubacteriaceae</taxon>
        <taxon>Eubacterium</taxon>
    </lineage>
</organism>
<dbReference type="InterPro" id="IPR010982">
    <property type="entry name" value="Lambda_DNA-bd_dom_sf"/>
</dbReference>
<dbReference type="GO" id="GO:0003677">
    <property type="term" value="F:DNA binding"/>
    <property type="evidence" value="ECO:0007669"/>
    <property type="project" value="UniProtKB-KW"/>
</dbReference>
<dbReference type="SUPFAM" id="SSF47413">
    <property type="entry name" value="lambda repressor-like DNA-binding domains"/>
    <property type="match status" value="1"/>
</dbReference>
<sequence>MVKNLKKLRAEYGISQQQLADVIGVSQQSINKYENHNVEPDIETLGAMADYFNVSIDYLVGHDNARSSDTDTAALLRIFNLMSPKQKELYMDMGKTLLRSDKRD</sequence>
<keyword evidence="1" id="KW-0238">DNA-binding</keyword>
<dbReference type="Proteomes" id="UP000824205">
    <property type="component" value="Unassembled WGS sequence"/>
</dbReference>
<dbReference type="Pfam" id="PF01381">
    <property type="entry name" value="HTH_3"/>
    <property type="match status" value="1"/>
</dbReference>
<reference evidence="3" key="2">
    <citation type="submission" date="2021-04" db="EMBL/GenBank/DDBJ databases">
        <authorList>
            <person name="Gilroy R."/>
        </authorList>
    </citation>
    <scope>NUCLEOTIDE SEQUENCE</scope>
    <source>
        <strain evidence="3">421</strain>
    </source>
</reference>
<dbReference type="SMART" id="SM00530">
    <property type="entry name" value="HTH_XRE"/>
    <property type="match status" value="1"/>
</dbReference>
<dbReference type="CDD" id="cd00093">
    <property type="entry name" value="HTH_XRE"/>
    <property type="match status" value="1"/>
</dbReference>
<dbReference type="PROSITE" id="PS50943">
    <property type="entry name" value="HTH_CROC1"/>
    <property type="match status" value="1"/>
</dbReference>
<protein>
    <submittedName>
        <fullName evidence="3">Helix-turn-helix transcriptional regulator</fullName>
    </submittedName>
</protein>
<feature type="domain" description="HTH cro/C1-type" evidence="2">
    <location>
        <begin position="5"/>
        <end position="59"/>
    </location>
</feature>